<dbReference type="Gene3D" id="3.30.70.330">
    <property type="match status" value="1"/>
</dbReference>
<dbReference type="VEuPathDB" id="ToxoDB:CSUI_010368"/>
<dbReference type="InterPro" id="IPR012677">
    <property type="entry name" value="Nucleotide-bd_a/b_plait_sf"/>
</dbReference>
<dbReference type="PANTHER" id="PTHR23003">
    <property type="entry name" value="RNA RECOGNITION MOTIF RRM DOMAIN CONTAINING PROTEIN"/>
    <property type="match status" value="1"/>
</dbReference>
<name>A0A2C6JBT2_9APIC</name>
<dbReference type="Proteomes" id="UP000221165">
    <property type="component" value="Unassembled WGS sequence"/>
</dbReference>
<comment type="caution">
    <text evidence="4">The sequence shown here is derived from an EMBL/GenBank/DDBJ whole genome shotgun (WGS) entry which is preliminary data.</text>
</comment>
<dbReference type="Pfam" id="PF00076">
    <property type="entry name" value="RRM_1"/>
    <property type="match status" value="1"/>
</dbReference>
<dbReference type="EMBL" id="MIGC01007244">
    <property type="protein sequence ID" value="PHJ15821.1"/>
    <property type="molecule type" value="Genomic_DNA"/>
</dbReference>
<dbReference type="PROSITE" id="PS50102">
    <property type="entry name" value="RRM"/>
    <property type="match status" value="1"/>
</dbReference>
<gene>
    <name evidence="4" type="ORF">CSUI_010368</name>
</gene>
<dbReference type="GO" id="GO:0003729">
    <property type="term" value="F:mRNA binding"/>
    <property type="evidence" value="ECO:0007669"/>
    <property type="project" value="TreeGrafter"/>
</dbReference>
<dbReference type="OrthoDB" id="272703at2759"/>
<protein>
    <submittedName>
        <fullName evidence="4">Rna recognition motif-containing protein</fullName>
    </submittedName>
</protein>
<reference evidence="4 5" key="1">
    <citation type="journal article" date="2017" name="Int. J. Parasitol.">
        <title>The genome of the protozoan parasite Cystoisospora suis and a reverse vaccinology approach to identify vaccine candidates.</title>
        <authorList>
            <person name="Palmieri N."/>
            <person name="Shrestha A."/>
            <person name="Ruttkowski B."/>
            <person name="Beck T."/>
            <person name="Vogl C."/>
            <person name="Tomley F."/>
            <person name="Blake D.P."/>
            <person name="Joachim A."/>
        </authorList>
    </citation>
    <scope>NUCLEOTIDE SEQUENCE [LARGE SCALE GENOMIC DNA]</scope>
    <source>
        <strain evidence="4 5">Wien I</strain>
    </source>
</reference>
<evidence type="ECO:0000256" key="1">
    <source>
        <dbReference type="ARBA" id="ARBA00022884"/>
    </source>
</evidence>
<feature type="domain" description="RRM" evidence="3">
    <location>
        <begin position="92"/>
        <end position="169"/>
    </location>
</feature>
<evidence type="ECO:0000313" key="5">
    <source>
        <dbReference type="Proteomes" id="UP000221165"/>
    </source>
</evidence>
<sequence length="170" mass="17912">MYRGGRGGGGGYYYGGGYHGGGGPPRFNGPPPYHNTMIYDYYGGPRAFRGRGGMRGGMRGGFGAYGGGGFRGGRGGGYSSAGGGGHGDGNGRQVFVSNLPWRTSWQDLKDLFRECGEVVRADVMTLPDGRSKGVGTVLFSAPEGAQRAVEMFHDYLLDGRPISVRLDRAA</sequence>
<organism evidence="4 5">
    <name type="scientific">Cystoisospora suis</name>
    <dbReference type="NCBI Taxonomy" id="483139"/>
    <lineage>
        <taxon>Eukaryota</taxon>
        <taxon>Sar</taxon>
        <taxon>Alveolata</taxon>
        <taxon>Apicomplexa</taxon>
        <taxon>Conoidasida</taxon>
        <taxon>Coccidia</taxon>
        <taxon>Eucoccidiorida</taxon>
        <taxon>Eimeriorina</taxon>
        <taxon>Sarcocystidae</taxon>
        <taxon>Cystoisospora</taxon>
    </lineage>
</organism>
<proteinExistence type="predicted"/>
<dbReference type="RefSeq" id="XP_067917553.1">
    <property type="nucleotide sequence ID" value="XM_068070472.1"/>
</dbReference>
<dbReference type="SUPFAM" id="SSF54928">
    <property type="entry name" value="RNA-binding domain, RBD"/>
    <property type="match status" value="1"/>
</dbReference>
<dbReference type="FunFam" id="3.30.70.330:FF:000362">
    <property type="entry name" value="GBP2p Poly(A+) RNA-binding protein"/>
    <property type="match status" value="1"/>
</dbReference>
<accession>A0A2C6JBT2</accession>
<evidence type="ECO:0000313" key="4">
    <source>
        <dbReference type="EMBL" id="PHJ15821.1"/>
    </source>
</evidence>
<evidence type="ECO:0000256" key="2">
    <source>
        <dbReference type="PROSITE-ProRule" id="PRU00176"/>
    </source>
</evidence>
<dbReference type="InterPro" id="IPR000504">
    <property type="entry name" value="RRM_dom"/>
</dbReference>
<dbReference type="GeneID" id="94433683"/>
<dbReference type="InterPro" id="IPR050374">
    <property type="entry name" value="RRT5_SRSF_SR"/>
</dbReference>
<dbReference type="PANTHER" id="PTHR23003:SF3">
    <property type="entry name" value="FI21236P1-RELATED"/>
    <property type="match status" value="1"/>
</dbReference>
<evidence type="ECO:0000259" key="3">
    <source>
        <dbReference type="PROSITE" id="PS50102"/>
    </source>
</evidence>
<dbReference type="GO" id="GO:0005737">
    <property type="term" value="C:cytoplasm"/>
    <property type="evidence" value="ECO:0007669"/>
    <property type="project" value="TreeGrafter"/>
</dbReference>
<keyword evidence="5" id="KW-1185">Reference proteome</keyword>
<dbReference type="GO" id="GO:0005634">
    <property type="term" value="C:nucleus"/>
    <property type="evidence" value="ECO:0007669"/>
    <property type="project" value="TreeGrafter"/>
</dbReference>
<dbReference type="InterPro" id="IPR035979">
    <property type="entry name" value="RBD_domain_sf"/>
</dbReference>
<dbReference type="GO" id="GO:1990904">
    <property type="term" value="C:ribonucleoprotein complex"/>
    <property type="evidence" value="ECO:0007669"/>
    <property type="project" value="TreeGrafter"/>
</dbReference>
<dbReference type="SMART" id="SM00360">
    <property type="entry name" value="RRM"/>
    <property type="match status" value="1"/>
</dbReference>
<dbReference type="AlphaFoldDB" id="A0A2C6JBT2"/>
<keyword evidence="1 2" id="KW-0694">RNA-binding</keyword>